<dbReference type="AlphaFoldDB" id="W5VRI6"/>
<evidence type="ECO:0000313" key="2">
    <source>
        <dbReference type="EMBL" id="AHH81915.1"/>
    </source>
</evidence>
<dbReference type="EMBL" id="KF752584">
    <property type="protein sequence ID" value="AHH81915.1"/>
    <property type="molecule type" value="Genomic_DNA"/>
</dbReference>
<reference evidence="2" key="1">
    <citation type="submission" date="2013-10" db="EMBL/GenBank/DDBJ databases">
        <title>Metagenomics reveals new arsenic resistant genes.</title>
        <authorList>
            <person name="Sharma R."/>
        </authorList>
    </citation>
    <scope>NUCLEOTIDE SEQUENCE</scope>
</reference>
<proteinExistence type="predicted"/>
<organism evidence="2">
    <name type="scientific">uncultured bacterium pAB2</name>
    <dbReference type="NCBI Taxonomy" id="1448270"/>
    <lineage>
        <taxon>Bacteria</taxon>
        <taxon>environmental samples</taxon>
    </lineage>
</organism>
<protein>
    <submittedName>
        <fullName evidence="2">Uncharacterized protein</fullName>
    </submittedName>
</protein>
<accession>W5VRI6</accession>
<feature type="region of interest" description="Disordered" evidence="1">
    <location>
        <begin position="1"/>
        <end position="36"/>
    </location>
</feature>
<sequence>MRASCSPGEAIPRASSRGGLVVAPSGRHPKGEMHSDKSFCVPQKLLSAPFSCHPAVAPFALCRERTHQGDGQPSPQEKTKMHTRNVNVKTAAQESTGRCDSNLTTSQFTDLFCWVLAASEGEPQPTIFTPPENATELTLINDECPDYISVWVVDGRPVAAAMPLDNFHRVIPSSLTK</sequence>
<name>W5VRI6_9BACT</name>
<evidence type="ECO:0000256" key="1">
    <source>
        <dbReference type="SAM" id="MobiDB-lite"/>
    </source>
</evidence>